<reference evidence="1 2" key="1">
    <citation type="submission" date="2018-11" db="EMBL/GenBank/DDBJ databases">
        <authorList>
            <consortium name="Pathogen Informatics"/>
        </authorList>
    </citation>
    <scope>NUCLEOTIDE SEQUENCE [LARGE SCALE GENOMIC DNA]</scope>
    <source>
        <strain evidence="1 2">Zambia</strain>
    </source>
</reference>
<keyword evidence="2" id="KW-1185">Reference proteome</keyword>
<name>A0A183LJ03_9TREM</name>
<gene>
    <name evidence="1" type="ORF">SMRZ_LOCUS3778</name>
</gene>
<protein>
    <submittedName>
        <fullName evidence="1">Uncharacterized protein</fullName>
    </submittedName>
</protein>
<sequence length="82" mass="9861">MGRRWTILVCVDITSVHTHTCIYVMNNDNYYYNKTVAQLIVDNFSFIHVPYLLFYFAFKFYKKTLHLSNTLQRKTSKQKNQS</sequence>
<accession>A0A183LJ03</accession>
<dbReference type="Proteomes" id="UP000277204">
    <property type="component" value="Unassembled WGS sequence"/>
</dbReference>
<evidence type="ECO:0000313" key="2">
    <source>
        <dbReference type="Proteomes" id="UP000277204"/>
    </source>
</evidence>
<organism evidence="1 2">
    <name type="scientific">Schistosoma margrebowiei</name>
    <dbReference type="NCBI Taxonomy" id="48269"/>
    <lineage>
        <taxon>Eukaryota</taxon>
        <taxon>Metazoa</taxon>
        <taxon>Spiralia</taxon>
        <taxon>Lophotrochozoa</taxon>
        <taxon>Platyhelminthes</taxon>
        <taxon>Trematoda</taxon>
        <taxon>Digenea</taxon>
        <taxon>Strigeidida</taxon>
        <taxon>Schistosomatoidea</taxon>
        <taxon>Schistosomatidae</taxon>
        <taxon>Schistosoma</taxon>
    </lineage>
</organism>
<evidence type="ECO:0000313" key="1">
    <source>
        <dbReference type="EMBL" id="VDO59122.1"/>
    </source>
</evidence>
<dbReference type="AlphaFoldDB" id="A0A183LJ03"/>
<proteinExistence type="predicted"/>
<dbReference type="EMBL" id="UZAI01001132">
    <property type="protein sequence ID" value="VDO59122.1"/>
    <property type="molecule type" value="Genomic_DNA"/>
</dbReference>